<evidence type="ECO:0000313" key="1">
    <source>
        <dbReference type="EMBL" id="GCC50922.1"/>
    </source>
</evidence>
<evidence type="ECO:0000313" key="2">
    <source>
        <dbReference type="Proteomes" id="UP000288227"/>
    </source>
</evidence>
<name>A0A401U7Q9_9BACT</name>
<organism evidence="1 2">
    <name type="scientific">Chryseotalea sanaruensis</name>
    <dbReference type="NCBI Taxonomy" id="2482724"/>
    <lineage>
        <taxon>Bacteria</taxon>
        <taxon>Pseudomonadati</taxon>
        <taxon>Bacteroidota</taxon>
        <taxon>Cytophagia</taxon>
        <taxon>Cytophagales</taxon>
        <taxon>Chryseotaleaceae</taxon>
        <taxon>Chryseotalea</taxon>
    </lineage>
</organism>
<sequence length="100" mass="11482">MNRSQSLLNGNQQQKISAKRNKIILLSLFVLLLCSTVFAYLQRREAKLQKVLSEKLMEDLQQVRAVAEKAQLEAMMQRDLAAKSETMCNQALQACQQKRK</sequence>
<comment type="caution">
    <text evidence="1">The sequence shown here is derived from an EMBL/GenBank/DDBJ whole genome shotgun (WGS) entry which is preliminary data.</text>
</comment>
<protein>
    <submittedName>
        <fullName evidence="1">Uncharacterized protein</fullName>
    </submittedName>
</protein>
<accession>A0A401U7Q9</accession>
<keyword evidence="2" id="KW-1185">Reference proteome</keyword>
<dbReference type="EMBL" id="BHXQ01000002">
    <property type="protein sequence ID" value="GCC50922.1"/>
    <property type="molecule type" value="Genomic_DNA"/>
</dbReference>
<dbReference type="Proteomes" id="UP000288227">
    <property type="component" value="Unassembled WGS sequence"/>
</dbReference>
<dbReference type="RefSeq" id="WP_127121575.1">
    <property type="nucleotide sequence ID" value="NZ_BHXQ01000002.1"/>
</dbReference>
<proteinExistence type="predicted"/>
<reference evidence="1 2" key="1">
    <citation type="submission" date="2018-11" db="EMBL/GenBank/DDBJ databases">
        <title>Chryseotalea sanarue gen. nov., sp., nov., a member of the family Cytophagaceae, isolated from a brackish lake in Hamamatsu Japan.</title>
        <authorList>
            <person name="Maejima Y."/>
            <person name="Iino T."/>
            <person name="Muraguchi Y."/>
            <person name="Fukuda K."/>
            <person name="Ohkuma M."/>
            <person name="Moriuchi R."/>
            <person name="Dohra H."/>
            <person name="Kimbara K."/>
            <person name="Shintani M."/>
        </authorList>
    </citation>
    <scope>NUCLEOTIDE SEQUENCE [LARGE SCALE GENOMIC DNA]</scope>
    <source>
        <strain evidence="1 2">Ys</strain>
    </source>
</reference>
<dbReference type="AlphaFoldDB" id="A0A401U7Q9"/>
<gene>
    <name evidence="1" type="ORF">SanaruYs_11410</name>
</gene>